<organism evidence="4">
    <name type="scientific">Salpingoeca rosetta (strain ATCC 50818 / BSB-021)</name>
    <dbReference type="NCBI Taxonomy" id="946362"/>
    <lineage>
        <taxon>Eukaryota</taxon>
        <taxon>Choanoflagellata</taxon>
        <taxon>Craspedida</taxon>
        <taxon>Salpingoecidae</taxon>
        <taxon>Salpingoeca</taxon>
    </lineage>
</organism>
<dbReference type="GO" id="GO:0035329">
    <property type="term" value="P:hippo signaling"/>
    <property type="evidence" value="ECO:0007669"/>
    <property type="project" value="InterPro"/>
</dbReference>
<feature type="domain" description="WW" evidence="2">
    <location>
        <begin position="101"/>
        <end position="133"/>
    </location>
</feature>
<dbReference type="InterPro" id="IPR001202">
    <property type="entry name" value="WW_dom"/>
</dbReference>
<dbReference type="InterPro" id="IPR030030">
    <property type="entry name" value="Sav"/>
</dbReference>
<dbReference type="SMART" id="SM00456">
    <property type="entry name" value="WW"/>
    <property type="match status" value="2"/>
</dbReference>
<feature type="domain" description="WW" evidence="2">
    <location>
        <begin position="65"/>
        <end position="98"/>
    </location>
</feature>
<dbReference type="GO" id="GO:0006915">
    <property type="term" value="P:apoptotic process"/>
    <property type="evidence" value="ECO:0007669"/>
    <property type="project" value="InterPro"/>
</dbReference>
<sequence>MADQGVAVGRTPPLPSAYANSNASASSPSNPQPPSLKYTLRNGTQVTCSGPAEFIGPLVDQDDGLPLPPGWSVGRTEEGDRYFIDHNTMTTHWTHPFLLDPELPAGWENVRDQKGAVYLDHFTGIATRQHPKSLGLSSHTQDVLLKACKHTAIMRRAAPKPLSDAYELNYTWLQDFLDDPEGVASTVNWDDFSAMDIDDLKFSLAVVCEQKFLNMDVNNISCIQHNIDMTRKLRRAREVLLRHGTRHVYHL</sequence>
<evidence type="ECO:0000313" key="3">
    <source>
        <dbReference type="EMBL" id="EGD80925.1"/>
    </source>
</evidence>
<dbReference type="OrthoDB" id="2020426at2759"/>
<dbReference type="PROSITE" id="PS50020">
    <property type="entry name" value="WW_DOMAIN_2"/>
    <property type="match status" value="2"/>
</dbReference>
<dbReference type="RefSeq" id="XP_004997486.1">
    <property type="nucleotide sequence ID" value="XM_004997429.1"/>
</dbReference>
<dbReference type="Pfam" id="PF00397">
    <property type="entry name" value="WW"/>
    <property type="match status" value="1"/>
</dbReference>
<dbReference type="CDD" id="cd00201">
    <property type="entry name" value="WW"/>
    <property type="match status" value="1"/>
</dbReference>
<dbReference type="EMBL" id="GL832958">
    <property type="protein sequence ID" value="EGD80925.1"/>
    <property type="molecule type" value="Genomic_DNA"/>
</dbReference>
<dbReference type="eggNOG" id="KOG1891">
    <property type="taxonomic scope" value="Eukaryota"/>
</dbReference>
<dbReference type="GO" id="GO:0060090">
    <property type="term" value="F:molecular adaptor activity"/>
    <property type="evidence" value="ECO:0007669"/>
    <property type="project" value="InterPro"/>
</dbReference>
<dbReference type="GeneID" id="16078083"/>
<evidence type="ECO:0000313" key="4">
    <source>
        <dbReference type="Proteomes" id="UP000007799"/>
    </source>
</evidence>
<dbReference type="GO" id="GO:0043065">
    <property type="term" value="P:positive regulation of apoptotic process"/>
    <property type="evidence" value="ECO:0007669"/>
    <property type="project" value="TreeGrafter"/>
</dbReference>
<protein>
    <recommendedName>
        <fullName evidence="2">WW domain-containing protein</fullName>
    </recommendedName>
</protein>
<dbReference type="GO" id="GO:0008285">
    <property type="term" value="P:negative regulation of cell population proliferation"/>
    <property type="evidence" value="ECO:0007669"/>
    <property type="project" value="TreeGrafter"/>
</dbReference>
<dbReference type="InParanoid" id="F2U0J7"/>
<dbReference type="PANTHER" id="PTHR47522:SF2">
    <property type="entry name" value="PROTEIN SALVADOR HOMOLOG 1"/>
    <property type="match status" value="1"/>
</dbReference>
<name>F2U0J7_SALR5</name>
<evidence type="ECO:0000259" key="2">
    <source>
        <dbReference type="PROSITE" id="PS50020"/>
    </source>
</evidence>
<accession>F2U0J7</accession>
<dbReference type="SUPFAM" id="SSF51045">
    <property type="entry name" value="WW domain"/>
    <property type="match status" value="2"/>
</dbReference>
<gene>
    <name evidence="3" type="ORF">PTSG_01509</name>
</gene>
<dbReference type="KEGG" id="sre:PTSG_01509"/>
<dbReference type="AlphaFoldDB" id="F2U0J7"/>
<keyword evidence="4" id="KW-1185">Reference proteome</keyword>
<dbReference type="Proteomes" id="UP000007799">
    <property type="component" value="Unassembled WGS sequence"/>
</dbReference>
<dbReference type="GO" id="GO:0005829">
    <property type="term" value="C:cytosol"/>
    <property type="evidence" value="ECO:0007669"/>
    <property type="project" value="TreeGrafter"/>
</dbReference>
<reference evidence="3" key="1">
    <citation type="submission" date="2009-08" db="EMBL/GenBank/DDBJ databases">
        <title>Annotation of Salpingoeca rosetta.</title>
        <authorList>
            <consortium name="The Broad Institute Genome Sequencing Platform"/>
            <person name="Russ C."/>
            <person name="Cuomo C."/>
            <person name="Burger G."/>
            <person name="Gray M.W."/>
            <person name="Holland P.W.H."/>
            <person name="King N."/>
            <person name="Lang F.B.F."/>
            <person name="Roger A.J."/>
            <person name="Ruiz-Trillo I."/>
            <person name="Young S.K."/>
            <person name="Zeng Q."/>
            <person name="Gargeya S."/>
            <person name="Alvarado L."/>
            <person name="Berlin A."/>
            <person name="Chapman S.B."/>
            <person name="Chen Z."/>
            <person name="Freedman E."/>
            <person name="Gellesch M."/>
            <person name="Goldberg J."/>
            <person name="Griggs A."/>
            <person name="Gujja S."/>
            <person name="Heilman E."/>
            <person name="Heiman D."/>
            <person name="Howarth C."/>
            <person name="Mehta T."/>
            <person name="Neiman D."/>
            <person name="Pearson M."/>
            <person name="Roberts A."/>
            <person name="Saif S."/>
            <person name="Shea T."/>
            <person name="Shenoy N."/>
            <person name="Sisk P."/>
            <person name="Stolte C."/>
            <person name="Sykes S."/>
            <person name="White J."/>
            <person name="Yandava C."/>
            <person name="Haas B."/>
            <person name="Nusbaum C."/>
            <person name="Birren B."/>
        </authorList>
    </citation>
    <scope>NUCLEOTIDE SEQUENCE [LARGE SCALE GENOMIC DNA]</scope>
    <source>
        <strain evidence="3">ATCC 50818</strain>
    </source>
</reference>
<evidence type="ECO:0000256" key="1">
    <source>
        <dbReference type="SAM" id="MobiDB-lite"/>
    </source>
</evidence>
<feature type="region of interest" description="Disordered" evidence="1">
    <location>
        <begin position="1"/>
        <end position="35"/>
    </location>
</feature>
<dbReference type="PANTHER" id="PTHR47522">
    <property type="entry name" value="SALVADOR FAMILY WW DOMAIN-CONTAINING PROTEIN 1"/>
    <property type="match status" value="1"/>
</dbReference>
<dbReference type="InterPro" id="IPR036020">
    <property type="entry name" value="WW_dom_sf"/>
</dbReference>
<dbReference type="STRING" id="946362.F2U0J7"/>
<proteinExistence type="predicted"/>
<feature type="compositionally biased region" description="Low complexity" evidence="1">
    <location>
        <begin position="16"/>
        <end position="29"/>
    </location>
</feature>
<dbReference type="Gene3D" id="2.20.70.10">
    <property type="match status" value="1"/>
</dbReference>